<dbReference type="EMBL" id="JAOTPL010000016">
    <property type="protein sequence ID" value="MCU7694988.1"/>
    <property type="molecule type" value="Genomic_DNA"/>
</dbReference>
<keyword evidence="3" id="KW-1185">Reference proteome</keyword>
<accession>A0AAE3IQ29</accession>
<dbReference type="Proteomes" id="UP001209317">
    <property type="component" value="Unassembled WGS sequence"/>
</dbReference>
<dbReference type="RefSeq" id="WP_263038473.1">
    <property type="nucleotide sequence ID" value="NZ_JAOTPL010000016.1"/>
</dbReference>
<gene>
    <name evidence="2" type="ORF">OD355_10710</name>
</gene>
<keyword evidence="1" id="KW-0812">Transmembrane</keyword>
<evidence type="ECO:0008006" key="4">
    <source>
        <dbReference type="Google" id="ProtNLM"/>
    </source>
</evidence>
<sequence>MYKTFFFLFILIFLLYIPFSREPDFFTGKTIPALVHKSVDNNGHRKVAAHFTLNGKDSFSYDPSYLFKNFEDGEKINTIYNAANPSEAAAYAFWGYWIGWKELLALLTGYTALFLIAVFITRNPSDEAIKDLEEAARPKMRKPRYDV</sequence>
<organism evidence="2 3">
    <name type="scientific">Haoranjiania flava</name>
    <dbReference type="NCBI Taxonomy" id="1856322"/>
    <lineage>
        <taxon>Bacteria</taxon>
        <taxon>Pseudomonadati</taxon>
        <taxon>Bacteroidota</taxon>
        <taxon>Chitinophagia</taxon>
        <taxon>Chitinophagales</taxon>
        <taxon>Chitinophagaceae</taxon>
        <taxon>Haoranjiania</taxon>
    </lineage>
</organism>
<keyword evidence="1" id="KW-1133">Transmembrane helix</keyword>
<comment type="caution">
    <text evidence="2">The sequence shown here is derived from an EMBL/GenBank/DDBJ whole genome shotgun (WGS) entry which is preliminary data.</text>
</comment>
<reference evidence="2" key="1">
    <citation type="submission" date="2022-10" db="EMBL/GenBank/DDBJ databases">
        <authorList>
            <person name="Kim H.S."/>
            <person name="Kim J.-S."/>
            <person name="Suh M.K."/>
            <person name="Eom M.K."/>
            <person name="Lee J.-S."/>
        </authorList>
    </citation>
    <scope>NUCLEOTIDE SEQUENCE</scope>
    <source>
        <strain evidence="2">LIP-5</strain>
    </source>
</reference>
<proteinExistence type="predicted"/>
<name>A0AAE3IQ29_9BACT</name>
<protein>
    <recommendedName>
        <fullName evidence="4">DUF3592 domain-containing protein</fullName>
    </recommendedName>
</protein>
<dbReference type="AlphaFoldDB" id="A0AAE3IQ29"/>
<keyword evidence="1" id="KW-0472">Membrane</keyword>
<evidence type="ECO:0000256" key="1">
    <source>
        <dbReference type="SAM" id="Phobius"/>
    </source>
</evidence>
<evidence type="ECO:0000313" key="2">
    <source>
        <dbReference type="EMBL" id="MCU7694988.1"/>
    </source>
</evidence>
<evidence type="ECO:0000313" key="3">
    <source>
        <dbReference type="Proteomes" id="UP001209317"/>
    </source>
</evidence>
<feature type="transmembrane region" description="Helical" evidence="1">
    <location>
        <begin position="103"/>
        <end position="120"/>
    </location>
</feature>